<sequence>MEAQTLFVFKVGHSVYRRRNPTPDKTHHWRCWVESWSDQYPLSKFVNNVVFQLHETFKNPKQIVYEEPFSIEEDGFGNFRLLARVSFLNVVTDLHYDITLHDSLELYGFRTVRLDPKNFDEWVRFTQYGGIPIPKSANSYTIQQTVVEPIQARGTKCNLPISHFYPDLTAAILGQVPVKLNSPISSVPRSRPSRESRNQALANLGLSVTTNSSPAPLTSTTAITSSAVGSSGRYPPSLIPPSSSSFKHKKKLQLKHEAQLRLENQSSNQSDLPSPSSSSPPLPLPSIPQPVYPGSGYASISSQNGGIPSVQQKQQHERIVIRLLRSDIEKGKSKSKKKHRHKSRRSTEAAGDDQQQQQSGSNRLGWSPSRPSGVPSYTQQSPRTSLEGGEEHILQPPSSFSASAIHSVPPNTTGAADDSQKPAEQTETGGFSQMDSQQATLVWLSQLKGGPQPLVSPLPTSHATFGFTSAPSPLPAQPSPSQPQPQSQQPPQMPSAEKERAPKETKSKDSKSRRRNKELKRTHSPDSSRKETVKKLANTLEIGSTHQKTSTEGRNQDVISSLALSPDSTPPMSVEPALQPTAEDNAENKLAGVCFDNEELEKLFDRLCCLKHEENAIRLGEILRRYDKSIDSDCGINVVDLPDSYPTVISFDLRKLPLPCVLELAQVVSADENMPASPS</sequence>
<dbReference type="GO" id="GO:0006355">
    <property type="term" value="P:regulation of DNA-templated transcription"/>
    <property type="evidence" value="ECO:0007669"/>
    <property type="project" value="InterPro"/>
</dbReference>
<feature type="compositionally biased region" description="Low complexity" evidence="3">
    <location>
        <begin position="352"/>
        <end position="361"/>
    </location>
</feature>
<evidence type="ECO:0000313" key="7">
    <source>
        <dbReference type="Proteomes" id="UP000321570"/>
    </source>
</evidence>
<feature type="compositionally biased region" description="Pro residues" evidence="3">
    <location>
        <begin position="472"/>
        <end position="483"/>
    </location>
</feature>
<evidence type="ECO:0000259" key="4">
    <source>
        <dbReference type="PROSITE" id="PS51037"/>
    </source>
</evidence>
<name>A0A564ZA02_HYMDI</name>
<organism evidence="6 7">
    <name type="scientific">Hymenolepis diminuta</name>
    <name type="common">Rat tapeworm</name>
    <dbReference type="NCBI Taxonomy" id="6216"/>
    <lineage>
        <taxon>Eukaryota</taxon>
        <taxon>Metazoa</taxon>
        <taxon>Spiralia</taxon>
        <taxon>Lophotrochozoa</taxon>
        <taxon>Platyhelminthes</taxon>
        <taxon>Cestoda</taxon>
        <taxon>Eucestoda</taxon>
        <taxon>Cyclophyllidea</taxon>
        <taxon>Hymenolepididae</taxon>
        <taxon>Hymenolepis</taxon>
    </lineage>
</organism>
<feature type="compositionally biased region" description="Basic residues" evidence="3">
    <location>
        <begin position="333"/>
        <end position="344"/>
    </location>
</feature>
<dbReference type="InterPro" id="IPR005033">
    <property type="entry name" value="YEATS"/>
</dbReference>
<dbReference type="EMBL" id="CABIJS010000166">
    <property type="protein sequence ID" value="VUZ45388.1"/>
    <property type="molecule type" value="Genomic_DNA"/>
</dbReference>
<reference evidence="6 7" key="1">
    <citation type="submission" date="2019-07" db="EMBL/GenBank/DDBJ databases">
        <authorList>
            <person name="Jastrzebski P J."/>
            <person name="Paukszto L."/>
            <person name="Jastrzebski P J."/>
        </authorList>
    </citation>
    <scope>NUCLEOTIDE SEQUENCE [LARGE SCALE GENOMIC DNA]</scope>
    <source>
        <strain evidence="6 7">WMS-il1</strain>
    </source>
</reference>
<feature type="compositionally biased region" description="Polar residues" evidence="3">
    <location>
        <begin position="298"/>
        <end position="313"/>
    </location>
</feature>
<dbReference type="Gene3D" id="2.60.40.1970">
    <property type="entry name" value="YEATS domain"/>
    <property type="match status" value="1"/>
</dbReference>
<keyword evidence="7" id="KW-1185">Reference proteome</keyword>
<feature type="compositionally biased region" description="Pro residues" evidence="3">
    <location>
        <begin position="278"/>
        <end position="291"/>
    </location>
</feature>
<evidence type="ECO:0000313" key="5">
    <source>
        <dbReference type="EMBL" id="VUZ45388.1"/>
    </source>
</evidence>
<feature type="domain" description="YEATS" evidence="4">
    <location>
        <begin position="1"/>
        <end position="171"/>
    </location>
</feature>
<dbReference type="GO" id="GO:0005634">
    <property type="term" value="C:nucleus"/>
    <property type="evidence" value="ECO:0007669"/>
    <property type="project" value="UniProtKB-SubCell"/>
</dbReference>
<dbReference type="Proteomes" id="UP000321570">
    <property type="component" value="Unassembled WGS sequence"/>
</dbReference>
<dbReference type="InterPro" id="IPR038704">
    <property type="entry name" value="YEAST_sf"/>
</dbReference>
<dbReference type="PROSITE" id="PS51037">
    <property type="entry name" value="YEATS"/>
    <property type="match status" value="1"/>
</dbReference>
<accession>A0A564ZA02</accession>
<dbReference type="AlphaFoldDB" id="A0A564ZA02"/>
<feature type="compositionally biased region" description="Polar residues" evidence="3">
    <location>
        <begin position="375"/>
        <end position="384"/>
    </location>
</feature>
<protein>
    <recommendedName>
        <fullName evidence="4">YEATS domain-containing protein</fullName>
    </recommendedName>
</protein>
<comment type="subcellular location">
    <subcellularLocation>
        <location evidence="2">Nucleus</location>
    </subcellularLocation>
</comment>
<feature type="compositionally biased region" description="Polar residues" evidence="3">
    <location>
        <begin position="458"/>
        <end position="467"/>
    </location>
</feature>
<feature type="compositionally biased region" description="Polar residues" evidence="3">
    <location>
        <begin position="396"/>
        <end position="414"/>
    </location>
</feature>
<feature type="compositionally biased region" description="Polar residues" evidence="3">
    <location>
        <begin position="422"/>
        <end position="440"/>
    </location>
</feature>
<evidence type="ECO:0000313" key="6">
    <source>
        <dbReference type="EMBL" id="VUZ56335.1"/>
    </source>
</evidence>
<gene>
    <name evidence="6" type="ORF">WMSIL1_LOCUS13981</name>
    <name evidence="5" type="ORF">WMSIL1_LOCUS5225</name>
</gene>
<dbReference type="InterPro" id="IPR055129">
    <property type="entry name" value="YEATS_dom"/>
</dbReference>
<proteinExistence type="predicted"/>
<keyword evidence="1 2" id="KW-0539">Nucleus</keyword>
<feature type="compositionally biased region" description="Basic and acidic residues" evidence="3">
    <location>
        <begin position="519"/>
        <end position="532"/>
    </location>
</feature>
<feature type="compositionally biased region" description="Low complexity" evidence="3">
    <location>
        <begin position="265"/>
        <end position="277"/>
    </location>
</feature>
<evidence type="ECO:0000256" key="3">
    <source>
        <dbReference type="SAM" id="MobiDB-lite"/>
    </source>
</evidence>
<evidence type="ECO:0000256" key="2">
    <source>
        <dbReference type="PROSITE-ProRule" id="PRU00376"/>
    </source>
</evidence>
<feature type="compositionally biased region" description="Basic and acidic residues" evidence="3">
    <location>
        <begin position="496"/>
        <end position="510"/>
    </location>
</feature>
<feature type="region of interest" description="Disordered" evidence="3">
    <location>
        <begin position="225"/>
        <end position="532"/>
    </location>
</feature>
<dbReference type="Pfam" id="PF03366">
    <property type="entry name" value="YEATS"/>
    <property type="match status" value="1"/>
</dbReference>
<evidence type="ECO:0000256" key="1">
    <source>
        <dbReference type="ARBA" id="ARBA00023242"/>
    </source>
</evidence>
<dbReference type="PANTHER" id="PTHR23195">
    <property type="entry name" value="YEATS DOMAIN"/>
    <property type="match status" value="1"/>
</dbReference>
<dbReference type="EMBL" id="CABIJS010000701">
    <property type="protein sequence ID" value="VUZ56335.1"/>
    <property type="molecule type" value="Genomic_DNA"/>
</dbReference>
<feature type="compositionally biased region" description="Basic and acidic residues" evidence="3">
    <location>
        <begin position="314"/>
        <end position="332"/>
    </location>
</feature>